<dbReference type="Gene3D" id="3.40.50.1000">
    <property type="entry name" value="HAD superfamily/HAD-like"/>
    <property type="match status" value="1"/>
</dbReference>
<evidence type="ECO:0000313" key="1">
    <source>
        <dbReference type="EMBL" id="EEQ81512.1"/>
    </source>
</evidence>
<dbReference type="HOGENOM" id="CLU_059493_1_0_1"/>
<dbReference type="InterPro" id="IPR052791">
    <property type="entry name" value="SSM1_domain"/>
</dbReference>
<dbReference type="OrthoDB" id="2195201at2759"/>
<dbReference type="NCBIfam" id="TIGR01509">
    <property type="entry name" value="HAD-SF-IA-v3"/>
    <property type="match status" value="1"/>
</dbReference>
<evidence type="ECO:0008006" key="3">
    <source>
        <dbReference type="Google" id="ProtNLM"/>
    </source>
</evidence>
<dbReference type="InterPro" id="IPR006439">
    <property type="entry name" value="HAD-SF_hydro_IA"/>
</dbReference>
<reference evidence="2" key="1">
    <citation type="journal article" date="2009" name="PLoS Pathog.">
        <title>Genomic analyses of the microsporidian Nosema ceranae, an emergent pathogen of honey bees.</title>
        <authorList>
            <person name="Cornman R.S."/>
            <person name="Chen Y.P."/>
            <person name="Schatz M.C."/>
            <person name="Street C."/>
            <person name="Zhao Y."/>
            <person name="Desany B."/>
            <person name="Egholm M."/>
            <person name="Hutchison S."/>
            <person name="Pettis J.S."/>
            <person name="Lipkin W.I."/>
            <person name="Evans J.D."/>
        </authorList>
    </citation>
    <scope>NUCLEOTIDE SEQUENCE [LARGE SCALE GENOMIC DNA]</scope>
    <source>
        <strain evidence="2">BRL01</strain>
    </source>
</reference>
<dbReference type="GO" id="GO:0009166">
    <property type="term" value="P:nucleotide catabolic process"/>
    <property type="evidence" value="ECO:0007669"/>
    <property type="project" value="TreeGrafter"/>
</dbReference>
<dbReference type="EMBL" id="ACOL01000442">
    <property type="protein sequence ID" value="EEQ81512.1"/>
    <property type="molecule type" value="Genomic_DNA"/>
</dbReference>
<gene>
    <name evidence="1" type="ORF">NCER_102028</name>
</gene>
<dbReference type="VEuPathDB" id="MicrosporidiaDB:NCER_102028"/>
<dbReference type="AlphaFoldDB" id="C4VB89"/>
<dbReference type="OMA" id="YWEMISE"/>
<dbReference type="FunCoup" id="C4VB89">
    <property type="interactions" value="109"/>
</dbReference>
<dbReference type="PANTHER" id="PTHR47438:SF1">
    <property type="entry name" value="PHOSPHATE METABOLISM PROTEIN 8-RELATED"/>
    <property type="match status" value="1"/>
</dbReference>
<evidence type="ECO:0000313" key="2">
    <source>
        <dbReference type="Proteomes" id="UP000009082"/>
    </source>
</evidence>
<organism evidence="2">
    <name type="scientific">Vairimorpha ceranae (strain BRL01)</name>
    <name type="common">Microsporidian parasite</name>
    <name type="synonym">Nosema ceranae</name>
    <dbReference type="NCBI Taxonomy" id="578460"/>
    <lineage>
        <taxon>Eukaryota</taxon>
        <taxon>Fungi</taxon>
        <taxon>Fungi incertae sedis</taxon>
        <taxon>Microsporidia</taxon>
        <taxon>Nosematidae</taxon>
        <taxon>Vairimorpha</taxon>
    </lineage>
</organism>
<dbReference type="InterPro" id="IPR036412">
    <property type="entry name" value="HAD-like_sf"/>
</dbReference>
<dbReference type="InterPro" id="IPR023214">
    <property type="entry name" value="HAD_sf"/>
</dbReference>
<dbReference type="GO" id="GO:0006206">
    <property type="term" value="P:pyrimidine nucleobase metabolic process"/>
    <property type="evidence" value="ECO:0007669"/>
    <property type="project" value="TreeGrafter"/>
</dbReference>
<dbReference type="PANTHER" id="PTHR47438">
    <property type="entry name" value="PHOSPHATE METABOLISM PROTEIN 8-RELATED"/>
    <property type="match status" value="1"/>
</dbReference>
<dbReference type="SUPFAM" id="SSF56784">
    <property type="entry name" value="HAD-like"/>
    <property type="match status" value="1"/>
</dbReference>
<dbReference type="KEGG" id="nce:NCER_102028"/>
<dbReference type="Proteomes" id="UP000009082">
    <property type="component" value="Unassembled WGS sequence"/>
</dbReference>
<dbReference type="GO" id="GO:0008252">
    <property type="term" value="F:nucleotidase activity"/>
    <property type="evidence" value="ECO:0007669"/>
    <property type="project" value="TreeGrafter"/>
</dbReference>
<accession>C4VB89</accession>
<dbReference type="InParanoid" id="C4VB89"/>
<protein>
    <recommendedName>
        <fullName evidence="3">Pyrimidine 5-nucleotidase</fullName>
    </recommendedName>
</protein>
<dbReference type="SFLD" id="SFLDS00003">
    <property type="entry name" value="Haloacid_Dehalogenase"/>
    <property type="match status" value="1"/>
</dbReference>
<name>C4VB89_VAIC1</name>
<proteinExistence type="predicted"/>
<dbReference type="Pfam" id="PF00702">
    <property type="entry name" value="Hydrolase"/>
    <property type="match status" value="1"/>
</dbReference>
<sequence length="238" mass="28264">MLCFLNPVLLKFITVSYNNPNKYSITPINDGYIFLFDMDGTLYKSTEEMKTFDLQSWERVYNQLKVRNKNAPPFEELKDRNLLNTETFVKYFKTIPRDLEKTKGSADYNRFLKEDTKLKKCLESIPVRKWCFTNAMEYRAKKVLNCLDLTDTFEGVICRDNKCFYGTVMRKPQEQVYKFVEELLQIKDKRKVFFFDDNIENIDTGCKMGWRCFHITPDTDLVGILKNIKQEMGVKFII</sequence>
<dbReference type="SFLD" id="SFLDG01129">
    <property type="entry name" value="C1.5:_HAD__Beta-PGM__Phosphata"/>
    <property type="match status" value="1"/>
</dbReference>